<name>A0ABS8BS81_9RHOB</name>
<dbReference type="InterPro" id="IPR001525">
    <property type="entry name" value="C5_MeTfrase"/>
</dbReference>
<feature type="region of interest" description="Disordered" evidence="8">
    <location>
        <begin position="186"/>
        <end position="211"/>
    </location>
</feature>
<dbReference type="Pfam" id="PF00145">
    <property type="entry name" value="DNA_methylase"/>
    <property type="match status" value="1"/>
</dbReference>
<organism evidence="9 10">
    <name type="scientific">Loktanella gaetbuli</name>
    <dbReference type="NCBI Taxonomy" id="2881335"/>
    <lineage>
        <taxon>Bacteria</taxon>
        <taxon>Pseudomonadati</taxon>
        <taxon>Pseudomonadota</taxon>
        <taxon>Alphaproteobacteria</taxon>
        <taxon>Rhodobacterales</taxon>
        <taxon>Roseobacteraceae</taxon>
        <taxon>Loktanella</taxon>
    </lineage>
</organism>
<evidence type="ECO:0000256" key="1">
    <source>
        <dbReference type="ARBA" id="ARBA00011975"/>
    </source>
</evidence>
<dbReference type="Gene3D" id="3.40.50.150">
    <property type="entry name" value="Vaccinia Virus protein VP39"/>
    <property type="match status" value="1"/>
</dbReference>
<accession>A0ABS8BS81</accession>
<comment type="catalytic activity">
    <reaction evidence="6">
        <text>a 2'-deoxycytidine in DNA + S-adenosyl-L-methionine = a 5-methyl-2'-deoxycytidine in DNA + S-adenosyl-L-homocysteine + H(+)</text>
        <dbReference type="Rhea" id="RHEA:13681"/>
        <dbReference type="Rhea" id="RHEA-COMP:11369"/>
        <dbReference type="Rhea" id="RHEA-COMP:11370"/>
        <dbReference type="ChEBI" id="CHEBI:15378"/>
        <dbReference type="ChEBI" id="CHEBI:57856"/>
        <dbReference type="ChEBI" id="CHEBI:59789"/>
        <dbReference type="ChEBI" id="CHEBI:85452"/>
        <dbReference type="ChEBI" id="CHEBI:85454"/>
        <dbReference type="EC" id="2.1.1.37"/>
    </reaction>
</comment>
<evidence type="ECO:0000313" key="10">
    <source>
        <dbReference type="Proteomes" id="UP001138961"/>
    </source>
</evidence>
<keyword evidence="2 7" id="KW-0489">Methyltransferase</keyword>
<comment type="caution">
    <text evidence="9">The sequence shown here is derived from an EMBL/GenBank/DDBJ whole genome shotgun (WGS) entry which is preliminary data.</text>
</comment>
<keyword evidence="10" id="KW-1185">Reference proteome</keyword>
<evidence type="ECO:0000256" key="3">
    <source>
        <dbReference type="ARBA" id="ARBA00022679"/>
    </source>
</evidence>
<dbReference type="PROSITE" id="PS51679">
    <property type="entry name" value="SAM_MT_C5"/>
    <property type="match status" value="1"/>
</dbReference>
<dbReference type="Proteomes" id="UP001138961">
    <property type="component" value="Unassembled WGS sequence"/>
</dbReference>
<dbReference type="EMBL" id="JAJATZ010000002">
    <property type="protein sequence ID" value="MCB5198612.1"/>
    <property type="molecule type" value="Genomic_DNA"/>
</dbReference>
<evidence type="ECO:0000256" key="8">
    <source>
        <dbReference type="SAM" id="MobiDB-lite"/>
    </source>
</evidence>
<proteinExistence type="inferred from homology"/>
<dbReference type="GO" id="GO:0032259">
    <property type="term" value="P:methylation"/>
    <property type="evidence" value="ECO:0007669"/>
    <property type="project" value="UniProtKB-KW"/>
</dbReference>
<evidence type="ECO:0000256" key="4">
    <source>
        <dbReference type="ARBA" id="ARBA00022691"/>
    </source>
</evidence>
<dbReference type="EC" id="2.1.1.37" evidence="1"/>
<dbReference type="PANTHER" id="PTHR46098:SF1">
    <property type="entry name" value="TRNA (CYTOSINE(38)-C(5))-METHYLTRANSFERASE"/>
    <property type="match status" value="1"/>
</dbReference>
<dbReference type="RefSeq" id="WP_226747526.1">
    <property type="nucleotide sequence ID" value="NZ_JAJATZ010000002.1"/>
</dbReference>
<reference evidence="9" key="1">
    <citation type="submission" date="2021-10" db="EMBL/GenBank/DDBJ databases">
        <title>Loktanella gaetbuli sp. nov., isolated from a tidal flat.</title>
        <authorList>
            <person name="Park S."/>
            <person name="Yoon J.-H."/>
        </authorList>
    </citation>
    <scope>NUCLEOTIDE SEQUENCE</scope>
    <source>
        <strain evidence="9">TSTF-M6</strain>
    </source>
</reference>
<dbReference type="PANTHER" id="PTHR46098">
    <property type="entry name" value="TRNA (CYTOSINE(38)-C(5))-METHYLTRANSFERASE"/>
    <property type="match status" value="1"/>
</dbReference>
<feature type="active site" evidence="7">
    <location>
        <position position="96"/>
    </location>
</feature>
<evidence type="ECO:0000256" key="5">
    <source>
        <dbReference type="ARBA" id="ARBA00022747"/>
    </source>
</evidence>
<evidence type="ECO:0000256" key="2">
    <source>
        <dbReference type="ARBA" id="ARBA00022603"/>
    </source>
</evidence>
<dbReference type="SUPFAM" id="SSF53335">
    <property type="entry name" value="S-adenosyl-L-methionine-dependent methyltransferases"/>
    <property type="match status" value="1"/>
</dbReference>
<evidence type="ECO:0000256" key="7">
    <source>
        <dbReference type="PROSITE-ProRule" id="PRU01016"/>
    </source>
</evidence>
<dbReference type="GO" id="GO:0008168">
    <property type="term" value="F:methyltransferase activity"/>
    <property type="evidence" value="ECO:0007669"/>
    <property type="project" value="UniProtKB-KW"/>
</dbReference>
<keyword evidence="3 7" id="KW-0808">Transferase</keyword>
<feature type="compositionally biased region" description="Basic and acidic residues" evidence="8">
    <location>
        <begin position="186"/>
        <end position="195"/>
    </location>
</feature>
<keyword evidence="5" id="KW-0680">Restriction system</keyword>
<keyword evidence="4 7" id="KW-0949">S-adenosyl-L-methionine</keyword>
<gene>
    <name evidence="9" type="ORF">LGQ03_05115</name>
</gene>
<evidence type="ECO:0000256" key="6">
    <source>
        <dbReference type="ARBA" id="ARBA00047422"/>
    </source>
</evidence>
<comment type="similarity">
    <text evidence="7">Belongs to the class I-like SAM-binding methyltransferase superfamily. C5-methyltransferase family.</text>
</comment>
<sequence length="303" mass="32953">MERTPCVALRTPERHDDFRGISLCAGVAGLDLGLHLAEPGYRTVCYVERNSFAASTLVARMADASLAPAPVWDDLKSFDGRPWRGRVHIVTAGYPCQPFTLSGNRRGHDDPRHLWPDVARIIDEVRPEWCFFENVPGHLSLGFHDVARDLQGLGYRVAACVVSAAEVGGSHLRERMFILAHADLPDGRQQDEHPRGTGSLPVHRGPEPEGITGWPDHGRPVLDHDVGPAQGHGLDARTARLFPPMPGDFAAWGAALQVGAASQPVLHRLDDGLALRVDRSAAAGNGVVPLAAARAWRWLRGCF</sequence>
<protein>
    <recommendedName>
        <fullName evidence="1">DNA (cytosine-5-)-methyltransferase</fullName>
        <ecNumber evidence="1">2.1.1.37</ecNumber>
    </recommendedName>
</protein>
<dbReference type="InterPro" id="IPR050750">
    <property type="entry name" value="C5-MTase"/>
</dbReference>
<dbReference type="PRINTS" id="PR00105">
    <property type="entry name" value="C5METTRFRASE"/>
</dbReference>
<evidence type="ECO:0000313" key="9">
    <source>
        <dbReference type="EMBL" id="MCB5198612.1"/>
    </source>
</evidence>
<dbReference type="InterPro" id="IPR029063">
    <property type="entry name" value="SAM-dependent_MTases_sf"/>
</dbReference>